<comment type="caution">
    <text evidence="1">The sequence shown here is derived from an EMBL/GenBank/DDBJ whole genome shotgun (WGS) entry which is preliminary data.</text>
</comment>
<dbReference type="SUPFAM" id="SSF52833">
    <property type="entry name" value="Thioredoxin-like"/>
    <property type="match status" value="1"/>
</dbReference>
<dbReference type="AlphaFoldDB" id="A0A7C4H858"/>
<dbReference type="InterPro" id="IPR036249">
    <property type="entry name" value="Thioredoxin-like_sf"/>
</dbReference>
<dbReference type="EMBL" id="DTBQ01000081">
    <property type="protein sequence ID" value="HGM46684.1"/>
    <property type="molecule type" value="Genomic_DNA"/>
</dbReference>
<name>A0A7C4H858_THEPE</name>
<sequence length="245" mass="27895">MLQVYVHPRCSESFHVYQLVTELGLLNVSFVNTELDPFGALSKGVFAVPAFEKDGKIILQGWFTREDLLSLLKEGVIKVSSKEEAFERLLRSVTASFTVASAVYVVGDLSIVSGSPEYVMSASGAFFLSGGEEFLDYAMWKLRETEFASIEEKLLRSIAANFARDAYWLRGSIPTRRELENMGSGFFETWLAARASIGRVFVPHSYAWEDVRERMKRAWSYLLEHIDEISPRVREEQEGIPRDWI</sequence>
<evidence type="ECO:0000313" key="1">
    <source>
        <dbReference type="EMBL" id="HGM46684.1"/>
    </source>
</evidence>
<protein>
    <recommendedName>
        <fullName evidence="2">Thioredoxin/glutaredoxin-like protein</fullName>
    </recommendedName>
</protein>
<organism evidence="1">
    <name type="scientific">Thermofilum pendens</name>
    <dbReference type="NCBI Taxonomy" id="2269"/>
    <lineage>
        <taxon>Archaea</taxon>
        <taxon>Thermoproteota</taxon>
        <taxon>Thermoprotei</taxon>
        <taxon>Thermofilales</taxon>
        <taxon>Thermofilaceae</taxon>
        <taxon>Thermofilum</taxon>
    </lineage>
</organism>
<evidence type="ECO:0008006" key="2">
    <source>
        <dbReference type="Google" id="ProtNLM"/>
    </source>
</evidence>
<accession>A0A7C4H858</accession>
<gene>
    <name evidence="1" type="ORF">ENU21_02865</name>
</gene>
<reference evidence="1" key="1">
    <citation type="journal article" date="2020" name="mSystems">
        <title>Genome- and Community-Level Interaction Insights into Carbon Utilization and Element Cycling Functions of Hydrothermarchaeota in Hydrothermal Sediment.</title>
        <authorList>
            <person name="Zhou Z."/>
            <person name="Liu Y."/>
            <person name="Xu W."/>
            <person name="Pan J."/>
            <person name="Luo Z.H."/>
            <person name="Li M."/>
        </authorList>
    </citation>
    <scope>NUCLEOTIDE SEQUENCE</scope>
    <source>
        <strain evidence="1">SpSt-649</strain>
    </source>
</reference>
<proteinExistence type="predicted"/>